<comment type="caution">
    <text evidence="2">The sequence shown here is derived from an EMBL/GenBank/DDBJ whole genome shotgun (WGS) entry which is preliminary data.</text>
</comment>
<evidence type="ECO:0000313" key="2">
    <source>
        <dbReference type="EMBL" id="KAK0713544.1"/>
    </source>
</evidence>
<reference evidence="2" key="1">
    <citation type="submission" date="2023-06" db="EMBL/GenBank/DDBJ databases">
        <title>Genome-scale phylogeny and comparative genomics of the fungal order Sordariales.</title>
        <authorList>
            <consortium name="Lawrence Berkeley National Laboratory"/>
            <person name="Hensen N."/>
            <person name="Bonometti L."/>
            <person name="Westerberg I."/>
            <person name="Brannstrom I.O."/>
            <person name="Guillou S."/>
            <person name="Cros-Aarteil S."/>
            <person name="Calhoun S."/>
            <person name="Haridas S."/>
            <person name="Kuo A."/>
            <person name="Mondo S."/>
            <person name="Pangilinan J."/>
            <person name="Riley R."/>
            <person name="LaButti K."/>
            <person name="Andreopoulos B."/>
            <person name="Lipzen A."/>
            <person name="Chen C."/>
            <person name="Yanf M."/>
            <person name="Daum C."/>
            <person name="Ng V."/>
            <person name="Clum A."/>
            <person name="Steindorff A."/>
            <person name="Ohm R."/>
            <person name="Martin F."/>
            <person name="Silar P."/>
            <person name="Natvig D."/>
            <person name="Lalanne C."/>
            <person name="Gautier V."/>
            <person name="Ament-velasquez S.L."/>
            <person name="Kruys A."/>
            <person name="Hutchinson M.I."/>
            <person name="Powell A.J."/>
            <person name="Barry K."/>
            <person name="Miller A.N."/>
            <person name="Grigoriev I.V."/>
            <person name="Debuchy R."/>
            <person name="Gladieux P."/>
            <person name="Thoren M.H."/>
            <person name="Johannesson H."/>
        </authorList>
    </citation>
    <scope>NUCLEOTIDE SEQUENCE</scope>
    <source>
        <strain evidence="2">SMH2392-1A</strain>
    </source>
</reference>
<dbReference type="EMBL" id="JAUIRO010000005">
    <property type="protein sequence ID" value="KAK0713544.1"/>
    <property type="molecule type" value="Genomic_DNA"/>
</dbReference>
<gene>
    <name evidence="2" type="ORF">B0T26DRAFT_717721</name>
</gene>
<dbReference type="GeneID" id="85325613"/>
<dbReference type="AlphaFoldDB" id="A0AA40AD31"/>
<sequence length="117" mass="11760">MSGFTPSSPGAGEGGRRGGGGGIVMAVVPSIVEPVSIVTSAGVADVAMATTPSPDEPSGPGLDLASPTTALRLAAGYGRRSHRKSRTGCARCKARKIKASPSPTPIQLRARPRGRPT</sequence>
<feature type="region of interest" description="Disordered" evidence="1">
    <location>
        <begin position="75"/>
        <end position="117"/>
    </location>
</feature>
<feature type="compositionally biased region" description="Basic residues" evidence="1">
    <location>
        <begin position="79"/>
        <end position="98"/>
    </location>
</feature>
<keyword evidence="3" id="KW-1185">Reference proteome</keyword>
<accession>A0AA40AD31</accession>
<organism evidence="2 3">
    <name type="scientific">Lasiosphaeria miniovina</name>
    <dbReference type="NCBI Taxonomy" id="1954250"/>
    <lineage>
        <taxon>Eukaryota</taxon>
        <taxon>Fungi</taxon>
        <taxon>Dikarya</taxon>
        <taxon>Ascomycota</taxon>
        <taxon>Pezizomycotina</taxon>
        <taxon>Sordariomycetes</taxon>
        <taxon>Sordariomycetidae</taxon>
        <taxon>Sordariales</taxon>
        <taxon>Lasiosphaeriaceae</taxon>
        <taxon>Lasiosphaeria</taxon>
    </lineage>
</organism>
<protein>
    <submittedName>
        <fullName evidence="2">Uncharacterized protein</fullName>
    </submittedName>
</protein>
<name>A0AA40AD31_9PEZI</name>
<evidence type="ECO:0000256" key="1">
    <source>
        <dbReference type="SAM" id="MobiDB-lite"/>
    </source>
</evidence>
<feature type="region of interest" description="Disordered" evidence="1">
    <location>
        <begin position="1"/>
        <end position="23"/>
    </location>
</feature>
<dbReference type="Proteomes" id="UP001172101">
    <property type="component" value="Unassembled WGS sequence"/>
</dbReference>
<evidence type="ECO:0000313" key="3">
    <source>
        <dbReference type="Proteomes" id="UP001172101"/>
    </source>
</evidence>
<dbReference type="RefSeq" id="XP_060294867.1">
    <property type="nucleotide sequence ID" value="XM_060442343.1"/>
</dbReference>
<feature type="compositionally biased region" description="Gly residues" evidence="1">
    <location>
        <begin position="11"/>
        <end position="23"/>
    </location>
</feature>
<proteinExistence type="predicted"/>